<keyword evidence="3" id="KW-1185">Reference proteome</keyword>
<evidence type="ECO:0000259" key="1">
    <source>
        <dbReference type="Pfam" id="PF07045"/>
    </source>
</evidence>
<accession>A0A7X1F4Q6</accession>
<sequence>MKAYVIVYRESPVRDPAAMEVYSRTNRENAATFMNEHGIKPLSIYGRVEALEGPAPDGVNLLEFPSMAAAKAWYESEAYQSVLALRQGAADWRITIVEGL</sequence>
<dbReference type="InterPro" id="IPR010753">
    <property type="entry name" value="DUF1330"/>
</dbReference>
<feature type="domain" description="DUF1330" evidence="1">
    <location>
        <begin position="2"/>
        <end position="100"/>
    </location>
</feature>
<organism evidence="2 3">
    <name type="scientific">Novosphingobium aerophilum</name>
    <dbReference type="NCBI Taxonomy" id="2839843"/>
    <lineage>
        <taxon>Bacteria</taxon>
        <taxon>Pseudomonadati</taxon>
        <taxon>Pseudomonadota</taxon>
        <taxon>Alphaproteobacteria</taxon>
        <taxon>Sphingomonadales</taxon>
        <taxon>Sphingomonadaceae</taxon>
        <taxon>Novosphingobium</taxon>
    </lineage>
</organism>
<dbReference type="PANTHER" id="PTHR41521:SF4">
    <property type="entry name" value="BLR0684 PROTEIN"/>
    <property type="match status" value="1"/>
</dbReference>
<dbReference type="RefSeq" id="WP_185681772.1">
    <property type="nucleotide sequence ID" value="NZ_JACLAU010000001.1"/>
</dbReference>
<dbReference type="PANTHER" id="PTHR41521">
    <property type="match status" value="1"/>
</dbReference>
<dbReference type="InterPro" id="IPR011008">
    <property type="entry name" value="Dimeric_a/b-barrel"/>
</dbReference>
<dbReference type="Proteomes" id="UP000520156">
    <property type="component" value="Unassembled WGS sequence"/>
</dbReference>
<dbReference type="Pfam" id="PF07045">
    <property type="entry name" value="DUF1330"/>
    <property type="match status" value="1"/>
</dbReference>
<evidence type="ECO:0000313" key="2">
    <source>
        <dbReference type="EMBL" id="MBC2650372.1"/>
    </source>
</evidence>
<comment type="caution">
    <text evidence="2">The sequence shown here is derived from an EMBL/GenBank/DDBJ whole genome shotgun (WGS) entry which is preliminary data.</text>
</comment>
<protein>
    <submittedName>
        <fullName evidence="2">DUF1330 domain-containing protein</fullName>
    </submittedName>
</protein>
<name>A0A7X1F4Q6_9SPHN</name>
<proteinExistence type="predicted"/>
<dbReference type="Gene3D" id="3.30.70.100">
    <property type="match status" value="1"/>
</dbReference>
<dbReference type="AlphaFoldDB" id="A0A7X1F4Q6"/>
<reference evidence="2 3" key="1">
    <citation type="submission" date="2020-08" db="EMBL/GenBank/DDBJ databases">
        <title>The genome sequence of Novosphingobium flavum 4Y4.</title>
        <authorList>
            <person name="Liu Y."/>
        </authorList>
    </citation>
    <scope>NUCLEOTIDE SEQUENCE [LARGE SCALE GENOMIC DNA]</scope>
    <source>
        <strain evidence="2 3">4Y4</strain>
    </source>
</reference>
<evidence type="ECO:0000313" key="3">
    <source>
        <dbReference type="Proteomes" id="UP000520156"/>
    </source>
</evidence>
<dbReference type="SUPFAM" id="SSF54909">
    <property type="entry name" value="Dimeric alpha+beta barrel"/>
    <property type="match status" value="1"/>
</dbReference>
<gene>
    <name evidence="2" type="ORF">H7F49_01480</name>
</gene>
<dbReference type="EMBL" id="JACLAU010000001">
    <property type="protein sequence ID" value="MBC2650372.1"/>
    <property type="molecule type" value="Genomic_DNA"/>
</dbReference>